<gene>
    <name evidence="1" type="ORF">KYK27_17500</name>
</gene>
<dbReference type="InterPro" id="IPR038056">
    <property type="entry name" value="YjbR-like_sf"/>
</dbReference>
<evidence type="ECO:0000313" key="1">
    <source>
        <dbReference type="EMBL" id="MBW3366859.1"/>
    </source>
</evidence>
<dbReference type="InterPro" id="IPR058532">
    <property type="entry name" value="YjbR/MT2646/Rv2570-like"/>
</dbReference>
<dbReference type="Proteomes" id="UP000774935">
    <property type="component" value="Unassembled WGS sequence"/>
</dbReference>
<name>A0ABS6XFT2_9BACT</name>
<dbReference type="GO" id="GO:0003677">
    <property type="term" value="F:DNA binding"/>
    <property type="evidence" value="ECO:0007669"/>
    <property type="project" value="UniProtKB-KW"/>
</dbReference>
<accession>A0ABS6XFT2</accession>
<dbReference type="PANTHER" id="PTHR35145:SF1">
    <property type="entry name" value="CYTOPLASMIC PROTEIN"/>
    <property type="match status" value="1"/>
</dbReference>
<evidence type="ECO:0000313" key="2">
    <source>
        <dbReference type="Proteomes" id="UP000774935"/>
    </source>
</evidence>
<keyword evidence="2" id="KW-1185">Reference proteome</keyword>
<dbReference type="Gene3D" id="3.90.1150.30">
    <property type="match status" value="1"/>
</dbReference>
<sequence length="119" mass="13678">MHIEAFRDYCLAKPGTTEELPFDEDTLVFKVCGKMYALCSISEFEQGIALKCDPERAVALREEYQQVKPGYHMNKQHWNTVLPEAGLPEQLLQELIDYSYSLVASKLTKAQKQSINFKM</sequence>
<organism evidence="1 2">
    <name type="scientific">Pontibacter populi</name>
    <dbReference type="NCBI Taxonomy" id="890055"/>
    <lineage>
        <taxon>Bacteria</taxon>
        <taxon>Pseudomonadati</taxon>
        <taxon>Bacteroidota</taxon>
        <taxon>Cytophagia</taxon>
        <taxon>Cytophagales</taxon>
        <taxon>Hymenobacteraceae</taxon>
        <taxon>Pontibacter</taxon>
    </lineage>
</organism>
<proteinExistence type="predicted"/>
<dbReference type="InterPro" id="IPR007351">
    <property type="entry name" value="YjbR"/>
</dbReference>
<keyword evidence="1" id="KW-0238">DNA-binding</keyword>
<dbReference type="RefSeq" id="WP_199111604.1">
    <property type="nucleotide sequence ID" value="NZ_JAHWXQ010000007.1"/>
</dbReference>
<dbReference type="Pfam" id="PF04237">
    <property type="entry name" value="YjbR"/>
    <property type="match status" value="1"/>
</dbReference>
<dbReference type="SUPFAM" id="SSF142906">
    <property type="entry name" value="YjbR-like"/>
    <property type="match status" value="1"/>
</dbReference>
<protein>
    <submittedName>
        <fullName evidence="1">MmcQ/YjbR family DNA-binding protein</fullName>
    </submittedName>
</protein>
<dbReference type="EMBL" id="JAHWXQ010000007">
    <property type="protein sequence ID" value="MBW3366859.1"/>
    <property type="molecule type" value="Genomic_DNA"/>
</dbReference>
<comment type="caution">
    <text evidence="1">The sequence shown here is derived from an EMBL/GenBank/DDBJ whole genome shotgun (WGS) entry which is preliminary data.</text>
</comment>
<reference evidence="1 2" key="1">
    <citation type="submission" date="2021-07" db="EMBL/GenBank/DDBJ databases">
        <authorList>
            <person name="Kim M.K."/>
        </authorList>
    </citation>
    <scope>NUCLEOTIDE SEQUENCE [LARGE SCALE GENOMIC DNA]</scope>
    <source>
        <strain evidence="1 2">HLY7-15</strain>
    </source>
</reference>
<dbReference type="PANTHER" id="PTHR35145">
    <property type="entry name" value="CYTOPLASMIC PROTEIN-RELATED"/>
    <property type="match status" value="1"/>
</dbReference>